<proteinExistence type="predicted"/>
<dbReference type="Proteomes" id="UP001149954">
    <property type="component" value="Unassembled WGS sequence"/>
</dbReference>
<evidence type="ECO:0000313" key="1">
    <source>
        <dbReference type="EMBL" id="KAJ5512879.1"/>
    </source>
</evidence>
<comment type="caution">
    <text evidence="1">The sequence shown here is derived from an EMBL/GenBank/DDBJ whole genome shotgun (WGS) entry which is preliminary data.</text>
</comment>
<evidence type="ECO:0000313" key="2">
    <source>
        <dbReference type="Proteomes" id="UP001149954"/>
    </source>
</evidence>
<protein>
    <submittedName>
        <fullName evidence="1">Uncharacterized protein</fullName>
    </submittedName>
</protein>
<reference evidence="1" key="1">
    <citation type="submission" date="2022-12" db="EMBL/GenBank/DDBJ databases">
        <authorList>
            <person name="Petersen C."/>
        </authorList>
    </citation>
    <scope>NUCLEOTIDE SEQUENCE</scope>
    <source>
        <strain evidence="1">IBT 29495</strain>
    </source>
</reference>
<reference evidence="1" key="2">
    <citation type="journal article" date="2023" name="IMA Fungus">
        <title>Comparative genomic study of the Penicillium genus elucidates a diverse pangenome and 15 lateral gene transfer events.</title>
        <authorList>
            <person name="Petersen C."/>
            <person name="Sorensen T."/>
            <person name="Nielsen M.R."/>
            <person name="Sondergaard T.E."/>
            <person name="Sorensen J.L."/>
            <person name="Fitzpatrick D.A."/>
            <person name="Frisvad J.C."/>
            <person name="Nielsen K.L."/>
        </authorList>
    </citation>
    <scope>NUCLEOTIDE SEQUENCE</scope>
    <source>
        <strain evidence="1">IBT 29495</strain>
    </source>
</reference>
<dbReference type="AlphaFoldDB" id="A0A9W9Y0Q5"/>
<organism evidence="1 2">
    <name type="scientific">Penicillium fimorum</name>
    <dbReference type="NCBI Taxonomy" id="1882269"/>
    <lineage>
        <taxon>Eukaryota</taxon>
        <taxon>Fungi</taxon>
        <taxon>Dikarya</taxon>
        <taxon>Ascomycota</taxon>
        <taxon>Pezizomycotina</taxon>
        <taxon>Eurotiomycetes</taxon>
        <taxon>Eurotiomycetidae</taxon>
        <taxon>Eurotiales</taxon>
        <taxon>Aspergillaceae</taxon>
        <taxon>Penicillium</taxon>
    </lineage>
</organism>
<gene>
    <name evidence="1" type="ORF">N7463_002431</name>
</gene>
<dbReference type="EMBL" id="JAPWDS010000002">
    <property type="protein sequence ID" value="KAJ5512879.1"/>
    <property type="molecule type" value="Genomic_DNA"/>
</dbReference>
<name>A0A9W9Y0Q5_9EURO</name>
<keyword evidence="2" id="KW-1185">Reference proteome</keyword>
<sequence>MGSSEEDSSLQAAAVAELLYSVSEGKLPRQKIFAGNSLCLICEAYHDHDHYSSPIVFYWALGYQEDTSTKRHIAQGPHAHS</sequence>
<accession>A0A9W9Y0Q5</accession>